<dbReference type="RefSeq" id="WP_145181114.1">
    <property type="nucleotide sequence ID" value="NZ_CP036266.1"/>
</dbReference>
<dbReference type="Pfam" id="PF01758">
    <property type="entry name" value="SBF"/>
    <property type="match status" value="1"/>
</dbReference>
<proteinExistence type="predicted"/>
<dbReference type="Proteomes" id="UP000320421">
    <property type="component" value="Chromosome"/>
</dbReference>
<dbReference type="OrthoDB" id="9806785at2"/>
<feature type="transmembrane region" description="Helical" evidence="5">
    <location>
        <begin position="96"/>
        <end position="115"/>
    </location>
</feature>
<evidence type="ECO:0000313" key="6">
    <source>
        <dbReference type="EMBL" id="QDT19250.1"/>
    </source>
</evidence>
<organism evidence="6 7">
    <name type="scientific">Gimesia chilikensis</name>
    <dbReference type="NCBI Taxonomy" id="2605989"/>
    <lineage>
        <taxon>Bacteria</taxon>
        <taxon>Pseudomonadati</taxon>
        <taxon>Planctomycetota</taxon>
        <taxon>Planctomycetia</taxon>
        <taxon>Planctomycetales</taxon>
        <taxon>Planctomycetaceae</taxon>
        <taxon>Gimesia</taxon>
    </lineage>
</organism>
<evidence type="ECO:0000313" key="7">
    <source>
        <dbReference type="Proteomes" id="UP000320421"/>
    </source>
</evidence>
<reference evidence="6 7" key="1">
    <citation type="submission" date="2019-02" db="EMBL/GenBank/DDBJ databases">
        <title>Deep-cultivation of Planctomycetes and their phenomic and genomic characterization uncovers novel biology.</title>
        <authorList>
            <person name="Wiegand S."/>
            <person name="Jogler M."/>
            <person name="Boedeker C."/>
            <person name="Pinto D."/>
            <person name="Vollmers J."/>
            <person name="Rivas-Marin E."/>
            <person name="Kohn T."/>
            <person name="Peeters S.H."/>
            <person name="Heuer A."/>
            <person name="Rast P."/>
            <person name="Oberbeckmann S."/>
            <person name="Bunk B."/>
            <person name="Jeske O."/>
            <person name="Meyerdierks A."/>
            <person name="Storesund J.E."/>
            <person name="Kallscheuer N."/>
            <person name="Luecker S."/>
            <person name="Lage O.M."/>
            <person name="Pohl T."/>
            <person name="Merkel B.J."/>
            <person name="Hornburger P."/>
            <person name="Mueller R.-W."/>
            <person name="Bruemmer F."/>
            <person name="Labrenz M."/>
            <person name="Spormann A.M."/>
            <person name="Op den Camp H."/>
            <person name="Overmann J."/>
            <person name="Amann R."/>
            <person name="Jetten M.S.M."/>
            <person name="Mascher T."/>
            <person name="Medema M.H."/>
            <person name="Devos D.P."/>
            <person name="Kaster A.-K."/>
            <person name="Ovreas L."/>
            <person name="Rohde M."/>
            <person name="Galperin M.Y."/>
            <person name="Jogler C."/>
        </authorList>
    </citation>
    <scope>NUCLEOTIDE SEQUENCE [LARGE SCALE GENOMIC DNA]</scope>
    <source>
        <strain evidence="6 7">HG66A1</strain>
    </source>
</reference>
<feature type="transmembrane region" description="Helical" evidence="5">
    <location>
        <begin position="65"/>
        <end position="90"/>
    </location>
</feature>
<dbReference type="EMBL" id="CP036266">
    <property type="protein sequence ID" value="QDT19250.1"/>
    <property type="molecule type" value="Genomic_DNA"/>
</dbReference>
<dbReference type="PANTHER" id="PTHR10361">
    <property type="entry name" value="SODIUM-BILE ACID COTRANSPORTER"/>
    <property type="match status" value="1"/>
</dbReference>
<sequence length="322" mass="35309">MLQRFLLLWLILLSGVAVIWDDVVPGDFHPFHDSQPYLGYLFTATMFVIGSLLPREEVREVFRRWHTVLSGTFVQYTLMPGLGYLMSLFFLDQPELRIGIILVGCVPGAMASNVLTLTARGNVSYSVCLTTSATLLSPLVVPLFLYLAVSGTEIDAVQLAKNSFVNLLTQVVLPVITGHLLSLLVGSFQRVMQRYGATFANFSILWIIATIISLNAARLQQVFFSLALVLLVINLLGYLGGYLSGVAFELDEAKRRALTLEVGMQNAGLGAVLAGQLFPDQELIALPPALYMFGCMLTGTILAQIWSRRTASQAKQVEGSNE</sequence>
<feature type="transmembrane region" description="Helical" evidence="5">
    <location>
        <begin position="127"/>
        <end position="147"/>
    </location>
</feature>
<dbReference type="InterPro" id="IPR004710">
    <property type="entry name" value="Bilac:Na_transpt"/>
</dbReference>
<dbReference type="PANTHER" id="PTHR10361:SF28">
    <property type="entry name" value="P3 PROTEIN-RELATED"/>
    <property type="match status" value="1"/>
</dbReference>
<dbReference type="Gene3D" id="1.20.1530.20">
    <property type="match status" value="1"/>
</dbReference>
<feature type="transmembrane region" description="Helical" evidence="5">
    <location>
        <begin position="198"/>
        <end position="217"/>
    </location>
</feature>
<protein>
    <submittedName>
        <fullName evidence="6">Sodium Bile acid symporter family protein</fullName>
    </submittedName>
</protein>
<feature type="transmembrane region" description="Helical" evidence="5">
    <location>
        <begin position="167"/>
        <end position="186"/>
    </location>
</feature>
<evidence type="ECO:0000256" key="1">
    <source>
        <dbReference type="ARBA" id="ARBA00004141"/>
    </source>
</evidence>
<name>A0A517PIP5_9PLAN</name>
<feature type="transmembrane region" description="Helical" evidence="5">
    <location>
        <begin position="257"/>
        <end position="278"/>
    </location>
</feature>
<accession>A0A517PIP5</accession>
<keyword evidence="4 5" id="KW-0472">Membrane</keyword>
<keyword evidence="2 5" id="KW-0812">Transmembrane</keyword>
<evidence type="ECO:0000256" key="2">
    <source>
        <dbReference type="ARBA" id="ARBA00022692"/>
    </source>
</evidence>
<keyword evidence="7" id="KW-1185">Reference proteome</keyword>
<dbReference type="InterPro" id="IPR002657">
    <property type="entry name" value="BilAc:Na_symport/Acr3"/>
</dbReference>
<dbReference type="GO" id="GO:0016020">
    <property type="term" value="C:membrane"/>
    <property type="evidence" value="ECO:0007669"/>
    <property type="project" value="UniProtKB-SubCell"/>
</dbReference>
<feature type="transmembrane region" description="Helical" evidence="5">
    <location>
        <begin position="37"/>
        <end position="53"/>
    </location>
</feature>
<keyword evidence="3 5" id="KW-1133">Transmembrane helix</keyword>
<feature type="transmembrane region" description="Helical" evidence="5">
    <location>
        <begin position="284"/>
        <end position="306"/>
    </location>
</feature>
<evidence type="ECO:0000256" key="5">
    <source>
        <dbReference type="SAM" id="Phobius"/>
    </source>
</evidence>
<dbReference type="AlphaFoldDB" id="A0A517PIP5"/>
<comment type="subcellular location">
    <subcellularLocation>
        <location evidence="1">Membrane</location>
        <topology evidence="1">Multi-pass membrane protein</topology>
    </subcellularLocation>
</comment>
<dbReference type="InterPro" id="IPR038770">
    <property type="entry name" value="Na+/solute_symporter_sf"/>
</dbReference>
<feature type="transmembrane region" description="Helical" evidence="5">
    <location>
        <begin position="223"/>
        <end position="245"/>
    </location>
</feature>
<evidence type="ECO:0000256" key="4">
    <source>
        <dbReference type="ARBA" id="ARBA00023136"/>
    </source>
</evidence>
<evidence type="ECO:0000256" key="3">
    <source>
        <dbReference type="ARBA" id="ARBA00022989"/>
    </source>
</evidence>
<gene>
    <name evidence="6" type="ORF">HG66A1_10140</name>
</gene>